<evidence type="ECO:0008006" key="3">
    <source>
        <dbReference type="Google" id="ProtNLM"/>
    </source>
</evidence>
<dbReference type="KEGG" id="tmk:QGN29_03730"/>
<dbReference type="InterPro" id="IPR036282">
    <property type="entry name" value="Glutathione-S-Trfase_C_sf"/>
</dbReference>
<name>A0AA52EET5_9PROT</name>
<reference evidence="1" key="1">
    <citation type="submission" date="2023-04" db="EMBL/GenBank/DDBJ databases">
        <title>Complete genome sequence of Temperatibacter marinus.</title>
        <authorList>
            <person name="Rong J.-C."/>
            <person name="Yi M.-L."/>
            <person name="Zhao Q."/>
        </authorList>
    </citation>
    <scope>NUCLEOTIDE SEQUENCE</scope>
    <source>
        <strain evidence="1">NBRC 110045</strain>
    </source>
</reference>
<dbReference type="RefSeq" id="WP_310799334.1">
    <property type="nucleotide sequence ID" value="NZ_CP123872.1"/>
</dbReference>
<dbReference type="SUPFAM" id="SSF47616">
    <property type="entry name" value="GST C-terminal domain-like"/>
    <property type="match status" value="1"/>
</dbReference>
<keyword evidence="2" id="KW-1185">Reference proteome</keyword>
<proteinExistence type="predicted"/>
<dbReference type="EMBL" id="CP123872">
    <property type="protein sequence ID" value="WND03481.1"/>
    <property type="molecule type" value="Genomic_DNA"/>
</dbReference>
<accession>A0AA52EET5</accession>
<sequence>MSILTLKAQDQSTATFCQLMLAHKGVDWLVSEEDTQGEICLSQGTIQLVGEEAIILALEYLKPEPSLFPNGNKGMPMALSFWRKKMAESSEDSTAQSGLVMRQMDDGRSFLQGEHLSLADIQAASWILNKSIEKSPMMQAWLNRVLSVLNNELEETIYLEDLLFETIEYLTIEKQEDEVKISSPLSV</sequence>
<protein>
    <recommendedName>
        <fullName evidence="3">Glutathione S-transferase</fullName>
    </recommendedName>
</protein>
<dbReference type="Gene3D" id="1.20.1050.10">
    <property type="match status" value="1"/>
</dbReference>
<dbReference type="AlphaFoldDB" id="A0AA52EET5"/>
<evidence type="ECO:0000313" key="1">
    <source>
        <dbReference type="EMBL" id="WND03481.1"/>
    </source>
</evidence>
<gene>
    <name evidence="1" type="ORF">QGN29_03730</name>
</gene>
<evidence type="ECO:0000313" key="2">
    <source>
        <dbReference type="Proteomes" id="UP001268683"/>
    </source>
</evidence>
<dbReference type="Proteomes" id="UP001268683">
    <property type="component" value="Chromosome"/>
</dbReference>
<organism evidence="1 2">
    <name type="scientific">Temperatibacter marinus</name>
    <dbReference type="NCBI Taxonomy" id="1456591"/>
    <lineage>
        <taxon>Bacteria</taxon>
        <taxon>Pseudomonadati</taxon>
        <taxon>Pseudomonadota</taxon>
        <taxon>Alphaproteobacteria</taxon>
        <taxon>Kordiimonadales</taxon>
        <taxon>Temperatibacteraceae</taxon>
        <taxon>Temperatibacter</taxon>
    </lineage>
</organism>